<keyword evidence="3" id="KW-0695">RNA-directed DNA polymerase</keyword>
<comment type="caution">
    <text evidence="3">The sequence shown here is derived from an EMBL/GenBank/DDBJ whole genome shotgun (WGS) entry which is preliminary data.</text>
</comment>
<keyword evidence="3" id="KW-0548">Nucleotidyltransferase</keyword>
<keyword evidence="3" id="KW-0808">Transferase</keyword>
<dbReference type="EMBL" id="BKCJ010225364">
    <property type="protein sequence ID" value="GEY94836.1"/>
    <property type="molecule type" value="Genomic_DNA"/>
</dbReference>
<feature type="coiled-coil region" evidence="1">
    <location>
        <begin position="26"/>
        <end position="74"/>
    </location>
</feature>
<name>A0A699I575_TANCI</name>
<reference evidence="3" key="1">
    <citation type="journal article" date="2019" name="Sci. Rep.">
        <title>Draft genome of Tanacetum cinerariifolium, the natural source of mosquito coil.</title>
        <authorList>
            <person name="Yamashiro T."/>
            <person name="Shiraishi A."/>
            <person name="Satake H."/>
            <person name="Nakayama K."/>
        </authorList>
    </citation>
    <scope>NUCLEOTIDE SEQUENCE</scope>
</reference>
<keyword evidence="1" id="KW-0175">Coiled coil</keyword>
<sequence>MEDKIEGLGNGRVIIQQDFDNPETKLQKARAQIDGLQRKQMRHNGKISLARFKISTLELIIEDIQTEVKKMEDEFYNLIVKENNLKTYVRIFQKLAVLFSNMVPNIEKLMEVFIGGLPQSIKGTVTASKPQTLEEAININQRLIDQVTKHNSVQGTNDHKQMFDDRRNTTNDNKYHNNHNNDHHQ</sequence>
<evidence type="ECO:0000256" key="1">
    <source>
        <dbReference type="SAM" id="Coils"/>
    </source>
</evidence>
<dbReference type="AlphaFoldDB" id="A0A699I575"/>
<evidence type="ECO:0000256" key="2">
    <source>
        <dbReference type="SAM" id="MobiDB-lite"/>
    </source>
</evidence>
<protein>
    <submittedName>
        <fullName evidence="3">Reverse transcriptase domain-containing protein</fullName>
    </submittedName>
</protein>
<feature type="region of interest" description="Disordered" evidence="2">
    <location>
        <begin position="150"/>
        <end position="185"/>
    </location>
</feature>
<feature type="compositionally biased region" description="Basic and acidic residues" evidence="2">
    <location>
        <begin position="157"/>
        <end position="185"/>
    </location>
</feature>
<evidence type="ECO:0000313" key="3">
    <source>
        <dbReference type="EMBL" id="GEY94836.1"/>
    </source>
</evidence>
<dbReference type="GO" id="GO:0003964">
    <property type="term" value="F:RNA-directed DNA polymerase activity"/>
    <property type="evidence" value="ECO:0007669"/>
    <property type="project" value="UniProtKB-KW"/>
</dbReference>
<organism evidence="3">
    <name type="scientific">Tanacetum cinerariifolium</name>
    <name type="common">Dalmatian daisy</name>
    <name type="synonym">Chrysanthemum cinerariifolium</name>
    <dbReference type="NCBI Taxonomy" id="118510"/>
    <lineage>
        <taxon>Eukaryota</taxon>
        <taxon>Viridiplantae</taxon>
        <taxon>Streptophyta</taxon>
        <taxon>Embryophyta</taxon>
        <taxon>Tracheophyta</taxon>
        <taxon>Spermatophyta</taxon>
        <taxon>Magnoliopsida</taxon>
        <taxon>eudicotyledons</taxon>
        <taxon>Gunneridae</taxon>
        <taxon>Pentapetalae</taxon>
        <taxon>asterids</taxon>
        <taxon>campanulids</taxon>
        <taxon>Asterales</taxon>
        <taxon>Asteraceae</taxon>
        <taxon>Asteroideae</taxon>
        <taxon>Anthemideae</taxon>
        <taxon>Anthemidinae</taxon>
        <taxon>Tanacetum</taxon>
    </lineage>
</organism>
<proteinExistence type="predicted"/>
<gene>
    <name evidence="3" type="ORF">Tci_466810</name>
</gene>
<accession>A0A699I575</accession>